<keyword evidence="4" id="KW-1185">Reference proteome</keyword>
<dbReference type="GO" id="GO:0006635">
    <property type="term" value="P:fatty acid beta-oxidation"/>
    <property type="evidence" value="ECO:0007669"/>
    <property type="project" value="TreeGrafter"/>
</dbReference>
<evidence type="ECO:0000313" key="4">
    <source>
        <dbReference type="Proteomes" id="UP000794436"/>
    </source>
</evidence>
<dbReference type="GO" id="GO:0005739">
    <property type="term" value="C:mitochondrion"/>
    <property type="evidence" value="ECO:0007669"/>
    <property type="project" value="TreeGrafter"/>
</dbReference>
<evidence type="ECO:0000256" key="1">
    <source>
        <dbReference type="ARBA" id="ARBA00005254"/>
    </source>
</evidence>
<name>A0A8K1CDG4_PYTOL</name>
<dbReference type="PANTHER" id="PTHR11941">
    <property type="entry name" value="ENOYL-COA HYDRATASE-RELATED"/>
    <property type="match status" value="1"/>
</dbReference>
<dbReference type="InterPro" id="IPR029045">
    <property type="entry name" value="ClpP/crotonase-like_dom_sf"/>
</dbReference>
<organism evidence="3 4">
    <name type="scientific">Pythium oligandrum</name>
    <name type="common">Mycoparasitic fungus</name>
    <dbReference type="NCBI Taxonomy" id="41045"/>
    <lineage>
        <taxon>Eukaryota</taxon>
        <taxon>Sar</taxon>
        <taxon>Stramenopiles</taxon>
        <taxon>Oomycota</taxon>
        <taxon>Peronosporomycetes</taxon>
        <taxon>Pythiales</taxon>
        <taxon>Pythiaceae</taxon>
        <taxon>Pythium</taxon>
    </lineage>
</organism>
<dbReference type="GO" id="GO:0003824">
    <property type="term" value="F:catalytic activity"/>
    <property type="evidence" value="ECO:0007669"/>
    <property type="project" value="InterPro"/>
</dbReference>
<evidence type="ECO:0000313" key="3">
    <source>
        <dbReference type="EMBL" id="TMW60267.1"/>
    </source>
</evidence>
<dbReference type="InterPro" id="IPR001753">
    <property type="entry name" value="Enoyl-CoA_hydra/iso"/>
</dbReference>
<proteinExistence type="inferred from homology"/>
<dbReference type="Proteomes" id="UP000794436">
    <property type="component" value="Unassembled WGS sequence"/>
</dbReference>
<dbReference type="InterPro" id="IPR018376">
    <property type="entry name" value="Enoyl-CoA_hyd/isom_CS"/>
</dbReference>
<evidence type="ECO:0000256" key="2">
    <source>
        <dbReference type="RuleBase" id="RU003707"/>
    </source>
</evidence>
<dbReference type="Pfam" id="PF00378">
    <property type="entry name" value="ECH_1"/>
    <property type="match status" value="1"/>
</dbReference>
<reference evidence="3" key="1">
    <citation type="submission" date="2019-03" db="EMBL/GenBank/DDBJ databases">
        <title>Long read genome sequence of the mycoparasitic Pythium oligandrum ATCC 38472 isolated from sugarbeet rhizosphere.</title>
        <authorList>
            <person name="Gaulin E."/>
        </authorList>
    </citation>
    <scope>NUCLEOTIDE SEQUENCE</scope>
    <source>
        <strain evidence="3">ATCC 38472_TT</strain>
    </source>
</reference>
<dbReference type="Gene3D" id="3.90.226.10">
    <property type="entry name" value="2-enoyl-CoA Hydratase, Chain A, domain 1"/>
    <property type="match status" value="1"/>
</dbReference>
<dbReference type="PROSITE" id="PS00166">
    <property type="entry name" value="ENOYL_COA_HYDRATASE"/>
    <property type="match status" value="1"/>
</dbReference>
<protein>
    <recommendedName>
        <fullName evidence="5">Enoyl-CoA hydratase</fullName>
    </recommendedName>
</protein>
<comment type="similarity">
    <text evidence="1 2">Belongs to the enoyl-CoA hydratase/isomerase family.</text>
</comment>
<dbReference type="EMBL" id="SPLM01000108">
    <property type="protein sequence ID" value="TMW60267.1"/>
    <property type="molecule type" value="Genomic_DNA"/>
</dbReference>
<dbReference type="AlphaFoldDB" id="A0A8K1CDG4"/>
<sequence length="293" mass="31572">MVRSTLTRGVGAVLRPARNAAFSNMRSMSSVVTLEKQGRVGILRLNDPKRLNPMTGAMGQALEEKVAEINKRADEFGAIVLTGEGRAFSAGGDMKFLNARIEDTPSRNSAIMREFYGRYLSLRTLKVPLVAAINGPAIGAGLCITLFADVRVAAEDAKMGFTFVNLGLHPGMASSHFLPQLVGPETANYLMLSGKVFDGKEAERLRLVSKAVPNDQVVDEAVKIATEMATASSTAVRGVLRSLRAKQDAGLDIALQREADAQAHSYASPDYAEGLKAIAEKRAPQFGDYEHYN</sequence>
<accession>A0A8K1CDG4</accession>
<dbReference type="PANTHER" id="PTHR11941:SF173">
    <property type="entry name" value="3-HYDROXYBUTYRYL-COA DEHYDRATASE-LIKE PROTEIN, MITOCHONDRIAL"/>
    <property type="match status" value="1"/>
</dbReference>
<comment type="caution">
    <text evidence="3">The sequence shown here is derived from an EMBL/GenBank/DDBJ whole genome shotgun (WGS) entry which is preliminary data.</text>
</comment>
<dbReference type="OrthoDB" id="2139957at2759"/>
<dbReference type="CDD" id="cd06558">
    <property type="entry name" value="crotonase-like"/>
    <property type="match status" value="1"/>
</dbReference>
<dbReference type="SUPFAM" id="SSF52096">
    <property type="entry name" value="ClpP/crotonase"/>
    <property type="match status" value="1"/>
</dbReference>
<gene>
    <name evidence="3" type="ORF">Poli38472_000309</name>
</gene>
<evidence type="ECO:0008006" key="5">
    <source>
        <dbReference type="Google" id="ProtNLM"/>
    </source>
</evidence>